<protein>
    <recommendedName>
        <fullName evidence="4">ATP-binding protein</fullName>
    </recommendedName>
</protein>
<evidence type="ECO:0000256" key="1">
    <source>
        <dbReference type="SAM" id="MobiDB-lite"/>
    </source>
</evidence>
<gene>
    <name evidence="2" type="ORF">ACFQRF_15915</name>
</gene>
<feature type="region of interest" description="Disordered" evidence="1">
    <location>
        <begin position="59"/>
        <end position="89"/>
    </location>
</feature>
<dbReference type="EMBL" id="JBHTBH010000007">
    <property type="protein sequence ID" value="MFC7329222.1"/>
    <property type="molecule type" value="Genomic_DNA"/>
</dbReference>
<comment type="caution">
    <text evidence="2">The sequence shown here is derived from an EMBL/GenBank/DDBJ whole genome shotgun (WGS) entry which is preliminary data.</text>
</comment>
<feature type="compositionally biased region" description="Low complexity" evidence="1">
    <location>
        <begin position="211"/>
        <end position="222"/>
    </location>
</feature>
<accession>A0ABW2KJB5</accession>
<reference evidence="3" key="1">
    <citation type="journal article" date="2019" name="Int. J. Syst. Evol. Microbiol.">
        <title>The Global Catalogue of Microorganisms (GCM) 10K type strain sequencing project: providing services to taxonomists for standard genome sequencing and annotation.</title>
        <authorList>
            <consortium name="The Broad Institute Genomics Platform"/>
            <consortium name="The Broad Institute Genome Sequencing Center for Infectious Disease"/>
            <person name="Wu L."/>
            <person name="Ma J."/>
        </authorList>
    </citation>
    <scope>NUCLEOTIDE SEQUENCE [LARGE SCALE GENOMIC DNA]</scope>
    <source>
        <strain evidence="3">CGMCC 4.7382</strain>
    </source>
</reference>
<keyword evidence="3" id="KW-1185">Reference proteome</keyword>
<feature type="compositionally biased region" description="Low complexity" evidence="1">
    <location>
        <begin position="59"/>
        <end position="74"/>
    </location>
</feature>
<organism evidence="2 3">
    <name type="scientific">Marinactinospora rubrisoli</name>
    <dbReference type="NCBI Taxonomy" id="2715399"/>
    <lineage>
        <taxon>Bacteria</taxon>
        <taxon>Bacillati</taxon>
        <taxon>Actinomycetota</taxon>
        <taxon>Actinomycetes</taxon>
        <taxon>Streptosporangiales</taxon>
        <taxon>Nocardiopsidaceae</taxon>
        <taxon>Marinactinospora</taxon>
    </lineage>
</organism>
<proteinExistence type="predicted"/>
<evidence type="ECO:0000313" key="2">
    <source>
        <dbReference type="EMBL" id="MFC7329222.1"/>
    </source>
</evidence>
<dbReference type="RefSeq" id="WP_379871880.1">
    <property type="nucleotide sequence ID" value="NZ_JBHTBH010000007.1"/>
</dbReference>
<dbReference type="Proteomes" id="UP001596540">
    <property type="component" value="Unassembled WGS sequence"/>
</dbReference>
<feature type="compositionally biased region" description="Low complexity" evidence="1">
    <location>
        <begin position="266"/>
        <end position="276"/>
    </location>
</feature>
<evidence type="ECO:0008006" key="4">
    <source>
        <dbReference type="Google" id="ProtNLM"/>
    </source>
</evidence>
<feature type="region of interest" description="Disordered" evidence="1">
    <location>
        <begin position="179"/>
        <end position="222"/>
    </location>
</feature>
<evidence type="ECO:0000313" key="3">
    <source>
        <dbReference type="Proteomes" id="UP001596540"/>
    </source>
</evidence>
<feature type="region of interest" description="Disordered" evidence="1">
    <location>
        <begin position="237"/>
        <end position="276"/>
    </location>
</feature>
<feature type="region of interest" description="Disordered" evidence="1">
    <location>
        <begin position="294"/>
        <end position="320"/>
    </location>
</feature>
<sequence length="320" mass="30708">MVPSLRRALALGGIAAAGWLLGGAGSAIADQLPGEATAVVEGLHHGVVSDLADLRPAADGAAAPAAGSGASAEEAAPRKPSARPLDLSTSGTAARNLLDGTAHGAGEIVSGTVRAGQAAGAYADRTLVSDGARLGRVSSGLTGPATGIAHGLHGVIDDAPRPGPLTALVPEQLAGIPGALAPTGATSTGGGVAGAADPDDPSDRKGPDPAEPSAATAADARAGSVDGGLVAAGLAQVDGARAAGQPGQDAGDREPVDPSWPHHGSESAGAVSGSSVHTPAAGFLAHRADMLSPSSQRLAVPGDAHTVVRDSADDPSFSPD</sequence>
<name>A0ABW2KJB5_9ACTN</name>